<dbReference type="AlphaFoldDB" id="A0A2S2BY36"/>
<evidence type="ECO:0000313" key="1">
    <source>
        <dbReference type="EMBL" id="AWK73556.1"/>
    </source>
</evidence>
<dbReference type="OrthoDB" id="4468618at2"/>
<dbReference type="EMBL" id="CP021354">
    <property type="protein sequence ID" value="AWK73556.1"/>
    <property type="molecule type" value="Genomic_DNA"/>
</dbReference>
<organism evidence="1 2">
    <name type="scientific">Rhodococcus oxybenzonivorans</name>
    <dbReference type="NCBI Taxonomy" id="1990687"/>
    <lineage>
        <taxon>Bacteria</taxon>
        <taxon>Bacillati</taxon>
        <taxon>Actinomycetota</taxon>
        <taxon>Actinomycetes</taxon>
        <taxon>Mycobacteriales</taxon>
        <taxon>Nocardiaceae</taxon>
        <taxon>Rhodococcus</taxon>
    </lineage>
</organism>
<protein>
    <submittedName>
        <fullName evidence="1">Uncharacterized protein</fullName>
    </submittedName>
</protein>
<accession>A0A2S2BY36</accession>
<sequence length="69" mass="7333">MTSTDWVAACWIDEGTEPGMNPLTANDPGCQSAPRRTASISTVVELVDQPKVGRPVPDSRVASDRGTCM</sequence>
<keyword evidence="2" id="KW-1185">Reference proteome</keyword>
<reference evidence="1 2" key="1">
    <citation type="submission" date="2017-05" db="EMBL/GenBank/DDBJ databases">
        <title>Isolation of Rhodococcus sp. S2-17 biodegrading of BP-3.</title>
        <authorList>
            <person name="Lee Y."/>
            <person name="Kim K.H."/>
            <person name="Chun B.H."/>
            <person name="Jung H.S."/>
            <person name="Jeon C.O."/>
        </authorList>
    </citation>
    <scope>NUCLEOTIDE SEQUENCE [LARGE SCALE GENOMIC DNA]</scope>
    <source>
        <strain evidence="1 2">S2-17</strain>
    </source>
</reference>
<dbReference type="Proteomes" id="UP000245711">
    <property type="component" value="Chromosome"/>
</dbReference>
<dbReference type="KEGG" id="roz:CBI38_20265"/>
<proteinExistence type="predicted"/>
<name>A0A2S2BY36_9NOCA</name>
<gene>
    <name evidence="1" type="ORF">CBI38_20265</name>
</gene>
<evidence type="ECO:0000313" key="2">
    <source>
        <dbReference type="Proteomes" id="UP000245711"/>
    </source>
</evidence>